<name>A0ABR2SSH4_9ROSI</name>
<evidence type="ECO:0000313" key="1">
    <source>
        <dbReference type="EMBL" id="KAK9028228.1"/>
    </source>
</evidence>
<evidence type="ECO:0008006" key="3">
    <source>
        <dbReference type="Google" id="ProtNLM"/>
    </source>
</evidence>
<gene>
    <name evidence="1" type="ORF">V6N11_068038</name>
</gene>
<evidence type="ECO:0000313" key="2">
    <source>
        <dbReference type="Proteomes" id="UP001396334"/>
    </source>
</evidence>
<accession>A0ABR2SSH4</accession>
<sequence>MTNAERFRRGIAISPSCPMCVRDNETPLHVLRDCSRAQEVWRLILPINTQQVFFSLDLQLWIKSNLVFNTVNPHWCVPRNLIFVSVIWLLWKCHNDFTFNDNALSNAPIASSPISQYPLKWIAPNLVWFYINVDGSVSSNTGMASIRGLSEITMVIGFLAFIA</sequence>
<dbReference type="Proteomes" id="UP001396334">
    <property type="component" value="Unassembled WGS sequence"/>
</dbReference>
<organism evidence="1 2">
    <name type="scientific">Hibiscus sabdariffa</name>
    <name type="common">roselle</name>
    <dbReference type="NCBI Taxonomy" id="183260"/>
    <lineage>
        <taxon>Eukaryota</taxon>
        <taxon>Viridiplantae</taxon>
        <taxon>Streptophyta</taxon>
        <taxon>Embryophyta</taxon>
        <taxon>Tracheophyta</taxon>
        <taxon>Spermatophyta</taxon>
        <taxon>Magnoliopsida</taxon>
        <taxon>eudicotyledons</taxon>
        <taxon>Gunneridae</taxon>
        <taxon>Pentapetalae</taxon>
        <taxon>rosids</taxon>
        <taxon>malvids</taxon>
        <taxon>Malvales</taxon>
        <taxon>Malvaceae</taxon>
        <taxon>Malvoideae</taxon>
        <taxon>Hibiscus</taxon>
    </lineage>
</organism>
<dbReference type="EMBL" id="JBBPBN010000012">
    <property type="protein sequence ID" value="KAK9028228.1"/>
    <property type="molecule type" value="Genomic_DNA"/>
</dbReference>
<reference evidence="1 2" key="1">
    <citation type="journal article" date="2024" name="G3 (Bethesda)">
        <title>Genome assembly of Hibiscus sabdariffa L. provides insights into metabolisms of medicinal natural products.</title>
        <authorList>
            <person name="Kim T."/>
        </authorList>
    </citation>
    <scope>NUCLEOTIDE SEQUENCE [LARGE SCALE GENOMIC DNA]</scope>
    <source>
        <strain evidence="1">TK-2024</strain>
        <tissue evidence="1">Old leaves</tissue>
    </source>
</reference>
<keyword evidence="2" id="KW-1185">Reference proteome</keyword>
<protein>
    <recommendedName>
        <fullName evidence="3">Reverse transcriptase zinc-binding domain-containing protein</fullName>
    </recommendedName>
</protein>
<comment type="caution">
    <text evidence="1">The sequence shown here is derived from an EMBL/GenBank/DDBJ whole genome shotgun (WGS) entry which is preliminary data.</text>
</comment>
<proteinExistence type="predicted"/>